<dbReference type="Pfam" id="PF02563">
    <property type="entry name" value="Poly_export"/>
    <property type="match status" value="1"/>
</dbReference>
<keyword evidence="22" id="KW-1185">Reference proteome</keyword>
<feature type="domain" description="Soluble ligand binding" evidence="19">
    <location>
        <begin position="403"/>
        <end position="450"/>
    </location>
</feature>
<proteinExistence type="inferred from homology"/>
<evidence type="ECO:0000256" key="14">
    <source>
        <dbReference type="ARBA" id="ARBA00023288"/>
    </source>
</evidence>
<keyword evidence="4" id="KW-1134">Transmembrane beta strand</keyword>
<dbReference type="Gene3D" id="3.30.1950.10">
    <property type="entry name" value="wza like domain"/>
    <property type="match status" value="1"/>
</dbReference>
<dbReference type="Proteomes" id="UP000245627">
    <property type="component" value="Unassembled WGS sequence"/>
</dbReference>
<keyword evidence="5" id="KW-0762">Sugar transport</keyword>
<accession>A0A2T8HJI5</accession>
<dbReference type="Pfam" id="PF22461">
    <property type="entry name" value="SLBB_2"/>
    <property type="match status" value="1"/>
</dbReference>
<dbReference type="GO" id="GO:0009279">
    <property type="term" value="C:cell outer membrane"/>
    <property type="evidence" value="ECO:0007669"/>
    <property type="project" value="UniProtKB-SubCell"/>
</dbReference>
<evidence type="ECO:0000256" key="16">
    <source>
        <dbReference type="SAM" id="Phobius"/>
    </source>
</evidence>
<evidence type="ECO:0000259" key="19">
    <source>
        <dbReference type="Pfam" id="PF10531"/>
    </source>
</evidence>
<evidence type="ECO:0000256" key="8">
    <source>
        <dbReference type="ARBA" id="ARBA00023047"/>
    </source>
</evidence>
<dbReference type="InterPro" id="IPR019554">
    <property type="entry name" value="Soluble_ligand-bd"/>
</dbReference>
<evidence type="ECO:0000256" key="4">
    <source>
        <dbReference type="ARBA" id="ARBA00022452"/>
    </source>
</evidence>
<evidence type="ECO:0000256" key="1">
    <source>
        <dbReference type="ARBA" id="ARBA00004571"/>
    </source>
</evidence>
<feature type="compositionally biased region" description="Basic and acidic residues" evidence="15">
    <location>
        <begin position="641"/>
        <end position="655"/>
    </location>
</feature>
<comment type="subcellular location">
    <subcellularLocation>
        <location evidence="1">Cell outer membrane</location>
        <topology evidence="1">Multi-pass membrane protein</topology>
    </subcellularLocation>
</comment>
<feature type="domain" description="Soluble ligand binding" evidence="19">
    <location>
        <begin position="731"/>
        <end position="781"/>
    </location>
</feature>
<evidence type="ECO:0000256" key="2">
    <source>
        <dbReference type="ARBA" id="ARBA00009450"/>
    </source>
</evidence>
<dbReference type="PANTHER" id="PTHR33619:SF3">
    <property type="entry name" value="POLYSACCHARIDE EXPORT PROTEIN GFCE-RELATED"/>
    <property type="match status" value="1"/>
</dbReference>
<keyword evidence="12" id="KW-0564">Palmitate</keyword>
<evidence type="ECO:0000259" key="18">
    <source>
        <dbReference type="Pfam" id="PF02563"/>
    </source>
</evidence>
<dbReference type="GO" id="GO:0015159">
    <property type="term" value="F:polysaccharide transmembrane transporter activity"/>
    <property type="evidence" value="ECO:0007669"/>
    <property type="project" value="InterPro"/>
</dbReference>
<evidence type="ECO:0000256" key="13">
    <source>
        <dbReference type="ARBA" id="ARBA00023237"/>
    </source>
</evidence>
<dbReference type="GO" id="GO:0015288">
    <property type="term" value="F:porin activity"/>
    <property type="evidence" value="ECO:0007669"/>
    <property type="project" value="UniProtKB-KW"/>
</dbReference>
<feature type="signal peptide" evidence="17">
    <location>
        <begin position="1"/>
        <end position="20"/>
    </location>
</feature>
<evidence type="ECO:0000256" key="12">
    <source>
        <dbReference type="ARBA" id="ARBA00023139"/>
    </source>
</evidence>
<keyword evidence="16" id="KW-1133">Transmembrane helix</keyword>
<evidence type="ECO:0000256" key="9">
    <source>
        <dbReference type="ARBA" id="ARBA00023065"/>
    </source>
</evidence>
<dbReference type="Pfam" id="PF10531">
    <property type="entry name" value="SLBB"/>
    <property type="match status" value="5"/>
</dbReference>
<feature type="domain" description="Soluble ligand binding" evidence="19">
    <location>
        <begin position="493"/>
        <end position="542"/>
    </location>
</feature>
<evidence type="ECO:0000256" key="15">
    <source>
        <dbReference type="SAM" id="MobiDB-lite"/>
    </source>
</evidence>
<keyword evidence="10" id="KW-0626">Porin</keyword>
<feature type="domain" description="Soluble ligand binding" evidence="19">
    <location>
        <begin position="320"/>
        <end position="361"/>
    </location>
</feature>
<protein>
    <submittedName>
        <fullName evidence="21">Capsule biosynthesis protein</fullName>
    </submittedName>
</protein>
<dbReference type="InterPro" id="IPR003715">
    <property type="entry name" value="Poly_export_N"/>
</dbReference>
<evidence type="ECO:0000313" key="22">
    <source>
        <dbReference type="Proteomes" id="UP000245627"/>
    </source>
</evidence>
<evidence type="ECO:0000256" key="6">
    <source>
        <dbReference type="ARBA" id="ARBA00022692"/>
    </source>
</evidence>
<keyword evidence="9" id="KW-0406">Ion transport</keyword>
<evidence type="ECO:0000256" key="5">
    <source>
        <dbReference type="ARBA" id="ARBA00022597"/>
    </source>
</evidence>
<evidence type="ECO:0000256" key="17">
    <source>
        <dbReference type="SAM" id="SignalP"/>
    </source>
</evidence>
<dbReference type="InterPro" id="IPR049712">
    <property type="entry name" value="Poly_export"/>
</dbReference>
<sequence>MVRGVLLLCVQLILSISVFAQMNYADIKVDQMSDAQIQQYMRQASQVGYTTNQIDQLAKAQGMPAAEVQKLKQRIADIERRGKQSDPSNISSNSRRLSRNSMSLDSLRIQDSLYNELHKDSLLQANKPKIFGSELFRNSRITFEPDMRMATPQNYVIGPDDQLIIDITGDNIANYTLDVNTNGSINIEYAGLVQVAGLSVQAATAKIKSRLQSVYGGISSGRTLVDVNIGNIRSIQVLLTGAVNRPGTYTLPSLASVYHALYASGGPAENGTYRTIQVIRNNQVVSTVDVYDFLVNGIQRGNIRLQDQDVIHIPVYVNRVELAGAVKRPGIFETLSEEHLDQLISYAGGFDAKAYTARVQIVGTTSKERRIKDVYDNAFSTYSPKNGDYVIVGELLDRFENRVEVVGAVFQPGFYGLDPGMTLVDLINQAQGLKEDAYMDRGLITRLKADNNLEVIHFNVRDVLNGNGDITLKREDQITISSIFDLRDEYRLTIQGEVREPGDFTFAEAMTAADLVQLAGGFTEAGANSRIEVSRRIKREGGGIDSTTSEVFVVDVRDGQVVADANVVLSPFDIVTVLGDAGFRTQRQVKIDGEVMYPGIYTVTREDEKISDIIARAGGLTPYAYVDGASLRRTGKSLATAKEEKANEERRRNDELSDDTTFSGFANGTSRADQNLNELAGSYSQNNAEIKEASDLVGINLQKILDDAHSRQNLLVLDGDVITVPKELQTVQVSGEVLNPNNVVYRPGKSLGYYISQAGGFTKEALKKKTFVQHANGSVEGTNMFYPEVKPGSSIIVPKRPPRERISAQGWIGMGTGVASLAAIIVSLLR</sequence>
<dbReference type="OrthoDB" id="9808948at2"/>
<dbReference type="GO" id="GO:0006811">
    <property type="term" value="P:monoatomic ion transport"/>
    <property type="evidence" value="ECO:0007669"/>
    <property type="project" value="UniProtKB-KW"/>
</dbReference>
<dbReference type="AlphaFoldDB" id="A0A2T8HJI5"/>
<keyword evidence="7 17" id="KW-0732">Signal</keyword>
<reference evidence="21 22" key="1">
    <citation type="submission" date="2018-04" db="EMBL/GenBank/DDBJ databases">
        <title>Sphingobacterium cortibacter sp. nov.</title>
        <authorList>
            <person name="Li Y."/>
        </authorList>
    </citation>
    <scope>NUCLEOTIDE SEQUENCE [LARGE SCALE GENOMIC DNA]</scope>
    <source>
        <strain evidence="21 22">2c-3</strain>
    </source>
</reference>
<keyword evidence="3" id="KW-0813">Transport</keyword>
<dbReference type="GO" id="GO:0046930">
    <property type="term" value="C:pore complex"/>
    <property type="evidence" value="ECO:0007669"/>
    <property type="project" value="UniProtKB-KW"/>
</dbReference>
<evidence type="ECO:0000256" key="11">
    <source>
        <dbReference type="ARBA" id="ARBA00023136"/>
    </source>
</evidence>
<feature type="region of interest" description="Disordered" evidence="15">
    <location>
        <begin position="636"/>
        <end position="660"/>
    </location>
</feature>
<evidence type="ECO:0000256" key="3">
    <source>
        <dbReference type="ARBA" id="ARBA00022448"/>
    </source>
</evidence>
<keyword evidence="13" id="KW-0998">Cell outer membrane</keyword>
<dbReference type="Gene3D" id="3.10.560.10">
    <property type="entry name" value="Outer membrane lipoprotein wza domain like"/>
    <property type="match status" value="6"/>
</dbReference>
<evidence type="ECO:0000256" key="10">
    <source>
        <dbReference type="ARBA" id="ARBA00023114"/>
    </source>
</evidence>
<name>A0A2T8HJI5_9SPHI</name>
<evidence type="ECO:0000256" key="7">
    <source>
        <dbReference type="ARBA" id="ARBA00022729"/>
    </source>
</evidence>
<dbReference type="PANTHER" id="PTHR33619">
    <property type="entry name" value="POLYSACCHARIDE EXPORT PROTEIN GFCE-RELATED"/>
    <property type="match status" value="1"/>
</dbReference>
<keyword evidence="6 16" id="KW-0812">Transmembrane</keyword>
<keyword evidence="8" id="KW-0625">Polysaccharide transport</keyword>
<keyword evidence="14" id="KW-0449">Lipoprotein</keyword>
<gene>
    <name evidence="21" type="ORF">DC487_06650</name>
</gene>
<dbReference type="EMBL" id="QDKG01000002">
    <property type="protein sequence ID" value="PVH25617.1"/>
    <property type="molecule type" value="Genomic_DNA"/>
</dbReference>
<feature type="transmembrane region" description="Helical" evidence="16">
    <location>
        <begin position="810"/>
        <end position="829"/>
    </location>
</feature>
<feature type="domain" description="Soluble ligand binding" evidence="19">
    <location>
        <begin position="589"/>
        <end position="634"/>
    </location>
</feature>
<feature type="chain" id="PRO_5015520954" evidence="17">
    <location>
        <begin position="21"/>
        <end position="830"/>
    </location>
</feature>
<comment type="similarity">
    <text evidence="2">Belongs to the BexD/CtrA/VexA family.</text>
</comment>
<evidence type="ECO:0000259" key="20">
    <source>
        <dbReference type="Pfam" id="PF22461"/>
    </source>
</evidence>
<comment type="caution">
    <text evidence="21">The sequence shown here is derived from an EMBL/GenBank/DDBJ whole genome shotgun (WGS) entry which is preliminary data.</text>
</comment>
<evidence type="ECO:0000313" key="21">
    <source>
        <dbReference type="EMBL" id="PVH25617.1"/>
    </source>
</evidence>
<feature type="domain" description="SLBB" evidence="20">
    <location>
        <begin position="237"/>
        <end position="313"/>
    </location>
</feature>
<keyword evidence="11 16" id="KW-0472">Membrane</keyword>
<dbReference type="InterPro" id="IPR054765">
    <property type="entry name" value="SLBB_dom"/>
</dbReference>
<organism evidence="21 22">
    <name type="scientific">Sphingobacterium corticibacter</name>
    <dbReference type="NCBI Taxonomy" id="2171749"/>
    <lineage>
        <taxon>Bacteria</taxon>
        <taxon>Pseudomonadati</taxon>
        <taxon>Bacteroidota</taxon>
        <taxon>Sphingobacteriia</taxon>
        <taxon>Sphingobacteriales</taxon>
        <taxon>Sphingobacteriaceae</taxon>
        <taxon>Sphingobacterium</taxon>
    </lineage>
</organism>
<feature type="domain" description="Polysaccharide export protein N-terminal" evidence="18">
    <location>
        <begin position="150"/>
        <end position="215"/>
    </location>
</feature>